<sequence>MQPITVAPAQGDAKAGTAAHVMVAAANPLAVQTGLRILQAGGSAVDAAVAVQSVLGLVEPESSGLGGGAFLLFYDAKTRKVTAYDGREVAPKGADPKQFIGPDGKPLTYFQAVTGGIASGVPGAIAMLELAQKEHGKLKWSALFGEARKLADEGFEVTPKLARAIVSAAPQAKGADAQAYFFKADGTPYKAGEHIINKPYAATLDKIAAQGSKAILTGELAEKIVAKLHSGTYPSTMTLADMAAYQPKKTEGLCLPYRAHVVCTPQAPSGGVAVQEALGLLARTDINKRGPQDPVAWLQFAQASRLAYADRDRYEGDPAFVPFPKGLLAPDYLAQRAKLIGNSIQPVTYGVPKDAPKVGPDATKEPGGTSHFVIVDAAGNVVSMTTTVESIFGNGRMVDGFFLNNQLTDFSFTPTDSDGTPAANAVAGGKRPRSSMSPTIVLSPKGDFEIGVGSPGGSAIIAYDLKALVAMLDWGMAPQSAASLPNLVARGDSFGADPFPQDITAALATKGLVLQTARGENSGIHIVLRRSAKQGGGYSGAADPRREGVARGF</sequence>
<dbReference type="Gene3D" id="1.10.246.230">
    <property type="match status" value="1"/>
</dbReference>
<keyword evidence="4" id="KW-0865">Zymogen</keyword>
<dbReference type="PANTHER" id="PTHR43199:SF1">
    <property type="entry name" value="GLUTATHIONE HYDROLASE PROENZYME"/>
    <property type="match status" value="1"/>
</dbReference>
<dbReference type="Proteomes" id="UP000282837">
    <property type="component" value="Unassembled WGS sequence"/>
</dbReference>
<organism evidence="6 7">
    <name type="scientific">Novosphingobium umbonatum</name>
    <dbReference type="NCBI Taxonomy" id="1908524"/>
    <lineage>
        <taxon>Bacteria</taxon>
        <taxon>Pseudomonadati</taxon>
        <taxon>Pseudomonadota</taxon>
        <taxon>Alphaproteobacteria</taxon>
        <taxon>Sphingomonadales</taxon>
        <taxon>Sphingomonadaceae</taxon>
        <taxon>Novosphingobium</taxon>
    </lineage>
</organism>
<feature type="region of interest" description="Disordered" evidence="5">
    <location>
        <begin position="534"/>
        <end position="553"/>
    </location>
</feature>
<dbReference type="InterPro" id="IPR043137">
    <property type="entry name" value="GGT_ssub_C"/>
</dbReference>
<evidence type="ECO:0000313" key="7">
    <source>
        <dbReference type="Proteomes" id="UP000282837"/>
    </source>
</evidence>
<feature type="region of interest" description="Disordered" evidence="5">
    <location>
        <begin position="414"/>
        <end position="438"/>
    </location>
</feature>
<name>A0A3S2VR51_9SPHN</name>
<dbReference type="GO" id="GO:0016787">
    <property type="term" value="F:hydrolase activity"/>
    <property type="evidence" value="ECO:0007669"/>
    <property type="project" value="UniProtKB-KW"/>
</dbReference>
<accession>A0A3S2VR51</accession>
<evidence type="ECO:0000313" key="6">
    <source>
        <dbReference type="EMBL" id="RVU03530.1"/>
    </source>
</evidence>
<dbReference type="AlphaFoldDB" id="A0A3S2VR51"/>
<dbReference type="Gene3D" id="3.60.20.40">
    <property type="match status" value="1"/>
</dbReference>
<dbReference type="OrthoDB" id="9781342at2"/>
<reference evidence="6 7" key="1">
    <citation type="submission" date="2019-01" db="EMBL/GenBank/DDBJ databases">
        <authorList>
            <person name="Chen W.-M."/>
        </authorList>
    </citation>
    <scope>NUCLEOTIDE SEQUENCE [LARGE SCALE GENOMIC DNA]</scope>
    <source>
        <strain evidence="6 7">FSY-9</strain>
    </source>
</reference>
<dbReference type="PANTHER" id="PTHR43199">
    <property type="entry name" value="GLUTATHIONE HYDROLASE"/>
    <property type="match status" value="1"/>
</dbReference>
<evidence type="ECO:0000256" key="1">
    <source>
        <dbReference type="ARBA" id="ARBA00009381"/>
    </source>
</evidence>
<comment type="similarity">
    <text evidence="1">Belongs to the gamma-glutamyltransferase family.</text>
</comment>
<dbReference type="SUPFAM" id="SSF56235">
    <property type="entry name" value="N-terminal nucleophile aminohydrolases (Ntn hydrolases)"/>
    <property type="match status" value="1"/>
</dbReference>
<dbReference type="PRINTS" id="PR01210">
    <property type="entry name" value="GGTRANSPTASE"/>
</dbReference>
<keyword evidence="2 6" id="KW-0808">Transferase</keyword>
<gene>
    <name evidence="6" type="ORF">EOE18_15545</name>
</gene>
<protein>
    <submittedName>
        <fullName evidence="6">Gamma-glutamyltransferase family protein</fullName>
    </submittedName>
</protein>
<dbReference type="InterPro" id="IPR029055">
    <property type="entry name" value="Ntn_hydrolases_N"/>
</dbReference>
<comment type="caution">
    <text evidence="6">The sequence shown here is derived from an EMBL/GenBank/DDBJ whole genome shotgun (WGS) entry which is preliminary data.</text>
</comment>
<proteinExistence type="inferred from homology"/>
<evidence type="ECO:0000256" key="3">
    <source>
        <dbReference type="ARBA" id="ARBA00022801"/>
    </source>
</evidence>
<feature type="compositionally biased region" description="Basic and acidic residues" evidence="5">
    <location>
        <begin position="543"/>
        <end position="553"/>
    </location>
</feature>
<evidence type="ECO:0000256" key="5">
    <source>
        <dbReference type="SAM" id="MobiDB-lite"/>
    </source>
</evidence>
<evidence type="ECO:0000256" key="4">
    <source>
        <dbReference type="ARBA" id="ARBA00023145"/>
    </source>
</evidence>
<dbReference type="InterPro" id="IPR051792">
    <property type="entry name" value="GGT_bact"/>
</dbReference>
<dbReference type="EMBL" id="SACO01000014">
    <property type="protein sequence ID" value="RVU03530.1"/>
    <property type="molecule type" value="Genomic_DNA"/>
</dbReference>
<dbReference type="GO" id="GO:0016740">
    <property type="term" value="F:transferase activity"/>
    <property type="evidence" value="ECO:0007669"/>
    <property type="project" value="UniProtKB-KW"/>
</dbReference>
<keyword evidence="7" id="KW-1185">Reference proteome</keyword>
<dbReference type="Pfam" id="PF01019">
    <property type="entry name" value="G_glu_transpept"/>
    <property type="match status" value="1"/>
</dbReference>
<evidence type="ECO:0000256" key="2">
    <source>
        <dbReference type="ARBA" id="ARBA00022679"/>
    </source>
</evidence>
<keyword evidence="3" id="KW-0378">Hydrolase</keyword>